<keyword evidence="2 5" id="KW-0812">Transmembrane</keyword>
<evidence type="ECO:0000313" key="7">
    <source>
        <dbReference type="Proteomes" id="UP000033202"/>
    </source>
</evidence>
<feature type="transmembrane region" description="Helical" evidence="5">
    <location>
        <begin position="70"/>
        <end position="87"/>
    </location>
</feature>
<dbReference type="Proteomes" id="UP000033202">
    <property type="component" value="Unassembled WGS sequence"/>
</dbReference>
<evidence type="ECO:0000256" key="3">
    <source>
        <dbReference type="ARBA" id="ARBA00022989"/>
    </source>
</evidence>
<evidence type="ECO:0000313" key="6">
    <source>
        <dbReference type="EMBL" id="GAO38859.1"/>
    </source>
</evidence>
<dbReference type="InterPro" id="IPR002781">
    <property type="entry name" value="TM_pro_TauE-like"/>
</dbReference>
<feature type="transmembrane region" description="Helical" evidence="5">
    <location>
        <begin position="39"/>
        <end position="58"/>
    </location>
</feature>
<name>A0A0E9MMW1_9SPHN</name>
<gene>
    <name evidence="6" type="ORF">SCH01S_21_00460</name>
</gene>
<comment type="subcellular location">
    <subcellularLocation>
        <location evidence="5">Cell membrane</location>
        <topology evidence="5">Multi-pass membrane protein</topology>
    </subcellularLocation>
    <subcellularLocation>
        <location evidence="1">Membrane</location>
        <topology evidence="1">Multi-pass membrane protein</topology>
    </subcellularLocation>
</comment>
<organism evidence="6 7">
    <name type="scientific">Sphingomonas changbaiensis NBRC 104936</name>
    <dbReference type="NCBI Taxonomy" id="1219043"/>
    <lineage>
        <taxon>Bacteria</taxon>
        <taxon>Pseudomonadati</taxon>
        <taxon>Pseudomonadota</taxon>
        <taxon>Alphaproteobacteria</taxon>
        <taxon>Sphingomonadales</taxon>
        <taxon>Sphingomonadaceae</taxon>
        <taxon>Sphingomonas</taxon>
    </lineage>
</organism>
<feature type="transmembrane region" description="Helical" evidence="5">
    <location>
        <begin position="225"/>
        <end position="243"/>
    </location>
</feature>
<comment type="caution">
    <text evidence="6">The sequence shown here is derived from an EMBL/GenBank/DDBJ whole genome shotgun (WGS) entry which is preliminary data.</text>
</comment>
<feature type="transmembrane region" description="Helical" evidence="5">
    <location>
        <begin position="93"/>
        <end position="111"/>
    </location>
</feature>
<dbReference type="OrthoDB" id="560496at2"/>
<dbReference type="EMBL" id="BBWU01000021">
    <property type="protein sequence ID" value="GAO38859.1"/>
    <property type="molecule type" value="Genomic_DNA"/>
</dbReference>
<evidence type="ECO:0000256" key="1">
    <source>
        <dbReference type="ARBA" id="ARBA00004141"/>
    </source>
</evidence>
<dbReference type="STRING" id="1219043.SCH01S_21_00460"/>
<keyword evidence="4 5" id="KW-0472">Membrane</keyword>
<proteinExistence type="inferred from homology"/>
<dbReference type="AlphaFoldDB" id="A0A0E9MMW1"/>
<protein>
    <recommendedName>
        <fullName evidence="5">Probable membrane transporter protein</fullName>
    </recommendedName>
</protein>
<reference evidence="6 7" key="1">
    <citation type="submission" date="2015-04" db="EMBL/GenBank/DDBJ databases">
        <title>Whole genome shotgun sequence of Sphingomonas changbaiensis NBRC 104936.</title>
        <authorList>
            <person name="Katano-Makiyama Y."/>
            <person name="Hosoyama A."/>
            <person name="Hashimoto M."/>
            <person name="Noguchi M."/>
            <person name="Tsuchikane K."/>
            <person name="Ohji S."/>
            <person name="Yamazoe A."/>
            <person name="Ichikawa N."/>
            <person name="Kimura A."/>
            <person name="Fujita N."/>
        </authorList>
    </citation>
    <scope>NUCLEOTIDE SEQUENCE [LARGE SCALE GENOMIC DNA]</scope>
    <source>
        <strain evidence="6 7">NBRC 104936</strain>
    </source>
</reference>
<feature type="transmembrane region" description="Helical" evidence="5">
    <location>
        <begin position="123"/>
        <end position="148"/>
    </location>
</feature>
<evidence type="ECO:0000256" key="2">
    <source>
        <dbReference type="ARBA" id="ARBA00022692"/>
    </source>
</evidence>
<dbReference type="PANTHER" id="PTHR43701:SF5">
    <property type="entry name" value="MEMBRANE TRANSPORTER PROTEIN-RELATED"/>
    <property type="match status" value="1"/>
</dbReference>
<sequence length="249" mass="25866">MLVLVVLFALTAVLYASVGFAGGSTYNALLALAGVDHRVFPIVALVCNLIVAVGGTIRFARAGLIPWRKVLPLLALSVPAAWVGGMLPVSRHLFLVLLGSSLLVAGVLLLVQPEREMTERRATVIGPAVAGPLGLLSGIVGIGGGIFLAPMLHLIGWDRARRVAATASIFILANSLAGLGGQLTKIAGHPELIRAAAGYWPLALAVLVGGQIGSRAGVQLLPPAWLRRLTAVLILYVAVRILLQVWGAA</sequence>
<keyword evidence="5" id="KW-1003">Cell membrane</keyword>
<dbReference type="GO" id="GO:0005886">
    <property type="term" value="C:plasma membrane"/>
    <property type="evidence" value="ECO:0007669"/>
    <property type="project" value="UniProtKB-SubCell"/>
</dbReference>
<evidence type="ECO:0000256" key="4">
    <source>
        <dbReference type="ARBA" id="ARBA00023136"/>
    </source>
</evidence>
<keyword evidence="7" id="KW-1185">Reference proteome</keyword>
<feature type="transmembrane region" description="Helical" evidence="5">
    <location>
        <begin position="192"/>
        <end position="213"/>
    </location>
</feature>
<dbReference type="PANTHER" id="PTHR43701">
    <property type="entry name" value="MEMBRANE TRANSPORTER PROTEIN MJ0441-RELATED"/>
    <property type="match status" value="1"/>
</dbReference>
<evidence type="ECO:0000256" key="5">
    <source>
        <dbReference type="RuleBase" id="RU363041"/>
    </source>
</evidence>
<feature type="transmembrane region" description="Helical" evidence="5">
    <location>
        <begin position="160"/>
        <end position="180"/>
    </location>
</feature>
<dbReference type="RefSeq" id="WP_046347698.1">
    <property type="nucleotide sequence ID" value="NZ_BBWU01000021.1"/>
</dbReference>
<dbReference type="InterPro" id="IPR051598">
    <property type="entry name" value="TSUP/Inactive_protease-like"/>
</dbReference>
<accession>A0A0E9MMW1</accession>
<dbReference type="Pfam" id="PF01925">
    <property type="entry name" value="TauE"/>
    <property type="match status" value="1"/>
</dbReference>
<keyword evidence="3 5" id="KW-1133">Transmembrane helix</keyword>
<comment type="similarity">
    <text evidence="5">Belongs to the 4-toluene sulfonate uptake permease (TSUP) (TC 2.A.102) family.</text>
</comment>